<reference evidence="15" key="2">
    <citation type="submission" date="2023-01" db="EMBL/GenBank/DDBJ databases">
        <title>Gilvimarinus xylanilyticus HB14 isolated from Caulerpa lentillifera aquaculture base in Hainan, China.</title>
        <authorList>
            <person name="Zhang Y.-J."/>
        </authorList>
    </citation>
    <scope>NUCLEOTIDE SEQUENCE</scope>
    <source>
        <strain evidence="15">HB14</strain>
    </source>
</reference>
<reference evidence="15" key="1">
    <citation type="submission" date="2022-05" db="EMBL/GenBank/DDBJ databases">
        <authorList>
            <person name="Sun H.-N."/>
        </authorList>
    </citation>
    <scope>NUCLEOTIDE SEQUENCE</scope>
    <source>
        <strain evidence="15">HB14</strain>
    </source>
</reference>
<evidence type="ECO:0000256" key="6">
    <source>
        <dbReference type="ARBA" id="ARBA00022723"/>
    </source>
</evidence>
<comment type="cofactor">
    <cofactor evidence="1">
        <name>Zn(2+)</name>
        <dbReference type="ChEBI" id="CHEBI:29105"/>
    </cofactor>
</comment>
<name>A0A9X2I4C2_9GAMM</name>
<keyword evidence="11 13" id="KW-0472">Membrane</keyword>
<evidence type="ECO:0000256" key="12">
    <source>
        <dbReference type="SAM" id="MobiDB-lite"/>
    </source>
</evidence>
<feature type="transmembrane region" description="Helical" evidence="13">
    <location>
        <begin position="239"/>
        <end position="260"/>
    </location>
</feature>
<accession>A0A9X2I4C2</accession>
<keyword evidence="7" id="KW-0378">Hydrolase</keyword>
<evidence type="ECO:0000256" key="5">
    <source>
        <dbReference type="ARBA" id="ARBA00022692"/>
    </source>
</evidence>
<keyword evidence="10" id="KW-0482">Metalloprotease</keyword>
<comment type="subcellular location">
    <subcellularLocation>
        <location evidence="2">Membrane</location>
        <topology evidence="2">Multi-pass membrane protein</topology>
    </subcellularLocation>
</comment>
<keyword evidence="5 13" id="KW-0812">Transmembrane</keyword>
<dbReference type="RefSeq" id="WP_253966966.1">
    <property type="nucleotide sequence ID" value="NZ_JAMFTH010000001.1"/>
</dbReference>
<evidence type="ECO:0000313" key="16">
    <source>
        <dbReference type="Proteomes" id="UP001139319"/>
    </source>
</evidence>
<keyword evidence="16" id="KW-1185">Reference proteome</keyword>
<dbReference type="GO" id="GO:0016020">
    <property type="term" value="C:membrane"/>
    <property type="evidence" value="ECO:0007669"/>
    <property type="project" value="UniProtKB-SubCell"/>
</dbReference>
<feature type="transmembrane region" description="Helical" evidence="13">
    <location>
        <begin position="150"/>
        <end position="169"/>
    </location>
</feature>
<evidence type="ECO:0000256" key="3">
    <source>
        <dbReference type="ARBA" id="ARBA00007931"/>
    </source>
</evidence>
<evidence type="ECO:0000256" key="11">
    <source>
        <dbReference type="ARBA" id="ARBA00023136"/>
    </source>
</evidence>
<keyword evidence="4" id="KW-0645">Protease</keyword>
<feature type="region of interest" description="Disordered" evidence="12">
    <location>
        <begin position="83"/>
        <end position="112"/>
    </location>
</feature>
<evidence type="ECO:0000256" key="4">
    <source>
        <dbReference type="ARBA" id="ARBA00022670"/>
    </source>
</evidence>
<organism evidence="15 16">
    <name type="scientific">Gilvimarinus xylanilyticus</name>
    <dbReference type="NCBI Taxonomy" id="2944139"/>
    <lineage>
        <taxon>Bacteria</taxon>
        <taxon>Pseudomonadati</taxon>
        <taxon>Pseudomonadota</taxon>
        <taxon>Gammaproteobacteria</taxon>
        <taxon>Cellvibrionales</taxon>
        <taxon>Cellvibrionaceae</taxon>
        <taxon>Gilvimarinus</taxon>
    </lineage>
</organism>
<evidence type="ECO:0000256" key="10">
    <source>
        <dbReference type="ARBA" id="ARBA00023049"/>
    </source>
</evidence>
<evidence type="ECO:0000256" key="8">
    <source>
        <dbReference type="ARBA" id="ARBA00022833"/>
    </source>
</evidence>
<evidence type="ECO:0000256" key="1">
    <source>
        <dbReference type="ARBA" id="ARBA00001947"/>
    </source>
</evidence>
<keyword evidence="8" id="KW-0862">Zinc</keyword>
<dbReference type="Pfam" id="PF02163">
    <property type="entry name" value="Peptidase_M50"/>
    <property type="match status" value="2"/>
</dbReference>
<comment type="similarity">
    <text evidence="3">Belongs to the peptidase M50B family.</text>
</comment>
<feature type="transmembrane region" description="Helical" evidence="13">
    <location>
        <begin position="329"/>
        <end position="353"/>
    </location>
</feature>
<dbReference type="GO" id="GO:0008237">
    <property type="term" value="F:metallopeptidase activity"/>
    <property type="evidence" value="ECO:0007669"/>
    <property type="project" value="UniProtKB-KW"/>
</dbReference>
<evidence type="ECO:0000259" key="14">
    <source>
        <dbReference type="Pfam" id="PF02163"/>
    </source>
</evidence>
<dbReference type="Proteomes" id="UP001139319">
    <property type="component" value="Unassembled WGS sequence"/>
</dbReference>
<feature type="domain" description="Peptidase M50" evidence="14">
    <location>
        <begin position="160"/>
        <end position="229"/>
    </location>
</feature>
<evidence type="ECO:0000256" key="13">
    <source>
        <dbReference type="SAM" id="Phobius"/>
    </source>
</evidence>
<dbReference type="EMBL" id="JAMFTH010000001">
    <property type="protein sequence ID" value="MCP8898697.1"/>
    <property type="molecule type" value="Genomic_DNA"/>
</dbReference>
<gene>
    <name evidence="15" type="ORF">M6D89_05220</name>
</gene>
<sequence>MTELLNLELAGHKVQLRRQQATLDELRLDGKVVSLNVRHEWHGVHAFNLPGYGTVTLEYSLDDTARHCVYRFYTDSETLAQGKSPINGPLGQASVQQTTSAESRTGDTATAGKATEAAKHHGIALFGLFFKLIKSAGALKAALAGTALAGWAWLFNLEVAICIIAALFIHEFGHVMAMRQCGLKVKGIYLIPFLGGAAVSEQAKTRWQDYKISMAGPVVGGAGAVAGWLAWLITDNQTLAIFAAVSLLLNIFNLLPIVPLDGGQAIKAIAYSKPGKLGHTIMLALSAVLVAGAAVFGFTLLVFFGILGAVDLLASGSKEYQRQVPMNTYGMTVCAGLYFFIVAVLVAISWAMADSGIAGANLPFVFLSS</sequence>
<keyword evidence="6" id="KW-0479">Metal-binding</keyword>
<dbReference type="InterPro" id="IPR008915">
    <property type="entry name" value="Peptidase_M50"/>
</dbReference>
<comment type="caution">
    <text evidence="15">The sequence shown here is derived from an EMBL/GenBank/DDBJ whole genome shotgun (WGS) entry which is preliminary data.</text>
</comment>
<evidence type="ECO:0000313" key="15">
    <source>
        <dbReference type="EMBL" id="MCP8898697.1"/>
    </source>
</evidence>
<dbReference type="PANTHER" id="PTHR39188:SF3">
    <property type="entry name" value="STAGE IV SPORULATION PROTEIN FB"/>
    <property type="match status" value="1"/>
</dbReference>
<feature type="domain" description="Peptidase M50" evidence="14">
    <location>
        <begin position="238"/>
        <end position="271"/>
    </location>
</feature>
<feature type="compositionally biased region" description="Polar residues" evidence="12">
    <location>
        <begin position="93"/>
        <end position="103"/>
    </location>
</feature>
<evidence type="ECO:0000256" key="2">
    <source>
        <dbReference type="ARBA" id="ARBA00004141"/>
    </source>
</evidence>
<feature type="transmembrane region" description="Helical" evidence="13">
    <location>
        <begin position="281"/>
        <end position="309"/>
    </location>
</feature>
<dbReference type="GO" id="GO:0006508">
    <property type="term" value="P:proteolysis"/>
    <property type="evidence" value="ECO:0007669"/>
    <property type="project" value="UniProtKB-KW"/>
</dbReference>
<evidence type="ECO:0000256" key="9">
    <source>
        <dbReference type="ARBA" id="ARBA00022989"/>
    </source>
</evidence>
<dbReference type="AlphaFoldDB" id="A0A9X2I4C2"/>
<feature type="transmembrane region" description="Helical" evidence="13">
    <location>
        <begin position="212"/>
        <end position="233"/>
    </location>
</feature>
<proteinExistence type="inferred from homology"/>
<evidence type="ECO:0000256" key="7">
    <source>
        <dbReference type="ARBA" id="ARBA00022801"/>
    </source>
</evidence>
<protein>
    <submittedName>
        <fullName evidence="15">M50 family metallopeptidase</fullName>
    </submittedName>
</protein>
<dbReference type="GO" id="GO:0046872">
    <property type="term" value="F:metal ion binding"/>
    <property type="evidence" value="ECO:0007669"/>
    <property type="project" value="UniProtKB-KW"/>
</dbReference>
<keyword evidence="9 13" id="KW-1133">Transmembrane helix</keyword>
<dbReference type="PANTHER" id="PTHR39188">
    <property type="entry name" value="MEMBRANE-ASSOCIATED ZINC METALLOPROTEASE M50B"/>
    <property type="match status" value="1"/>
</dbReference>